<protein>
    <recommendedName>
        <fullName evidence="3">F-box domain-containing protein</fullName>
    </recommendedName>
</protein>
<dbReference type="EMBL" id="KN817575">
    <property type="protein sequence ID" value="KJA19688.1"/>
    <property type="molecule type" value="Genomic_DNA"/>
</dbReference>
<dbReference type="OrthoDB" id="2745898at2759"/>
<keyword evidence="2" id="KW-1185">Reference proteome</keyword>
<organism evidence="1 2">
    <name type="scientific">Hypholoma sublateritium (strain FD-334 SS-4)</name>
    <dbReference type="NCBI Taxonomy" id="945553"/>
    <lineage>
        <taxon>Eukaryota</taxon>
        <taxon>Fungi</taxon>
        <taxon>Dikarya</taxon>
        <taxon>Basidiomycota</taxon>
        <taxon>Agaricomycotina</taxon>
        <taxon>Agaricomycetes</taxon>
        <taxon>Agaricomycetidae</taxon>
        <taxon>Agaricales</taxon>
        <taxon>Agaricineae</taxon>
        <taxon>Strophariaceae</taxon>
        <taxon>Hypholoma</taxon>
    </lineage>
</organism>
<evidence type="ECO:0000313" key="1">
    <source>
        <dbReference type="EMBL" id="KJA19688.1"/>
    </source>
</evidence>
<evidence type="ECO:0008006" key="3">
    <source>
        <dbReference type="Google" id="ProtNLM"/>
    </source>
</evidence>
<reference evidence="2" key="1">
    <citation type="submission" date="2014-04" db="EMBL/GenBank/DDBJ databases">
        <title>Evolutionary Origins and Diversification of the Mycorrhizal Mutualists.</title>
        <authorList>
            <consortium name="DOE Joint Genome Institute"/>
            <consortium name="Mycorrhizal Genomics Consortium"/>
            <person name="Kohler A."/>
            <person name="Kuo A."/>
            <person name="Nagy L.G."/>
            <person name="Floudas D."/>
            <person name="Copeland A."/>
            <person name="Barry K.W."/>
            <person name="Cichocki N."/>
            <person name="Veneault-Fourrey C."/>
            <person name="LaButti K."/>
            <person name="Lindquist E.A."/>
            <person name="Lipzen A."/>
            <person name="Lundell T."/>
            <person name="Morin E."/>
            <person name="Murat C."/>
            <person name="Riley R."/>
            <person name="Ohm R."/>
            <person name="Sun H."/>
            <person name="Tunlid A."/>
            <person name="Henrissat B."/>
            <person name="Grigoriev I.V."/>
            <person name="Hibbett D.S."/>
            <person name="Martin F."/>
        </authorList>
    </citation>
    <scope>NUCLEOTIDE SEQUENCE [LARGE SCALE GENOMIC DNA]</scope>
    <source>
        <strain evidence="2">FD-334 SS-4</strain>
    </source>
</reference>
<proteinExistence type="predicted"/>
<accession>A0A0D2M8S1</accession>
<dbReference type="AlphaFoldDB" id="A0A0D2M8S1"/>
<dbReference type="Proteomes" id="UP000054270">
    <property type="component" value="Unassembled WGS sequence"/>
</dbReference>
<dbReference type="OMA" id="IVELVWH"/>
<gene>
    <name evidence="1" type="ORF">HYPSUDRAFT_167981</name>
</gene>
<dbReference type="STRING" id="945553.A0A0D2M8S1"/>
<sequence length="407" mass="46004">METALTLPFDILACIIDTLNTGRDTATLKALALTCKFMLPLCRRHLFSTIRLLNSTPTTPKRNSLAPFLSGSPEIVRCLRKLVCAVDSRVPTTSQHIIDILDVLRSHASSLQSMSIRSLRDEWFDWSLLQEPMRLLLISLIQLPTVTRLHLNFLHNFPLVALSLCSSLNDLSIERVSGGATSCTGQPIITRSKIPAPVVLEANERTNFALSVLMHPQHPSVIDPIIDFSYIQDASFEILDVSEASQMNELLKTTLQLRSLFIDFDGPLLLTELGSSLAENAYRTLKSFELYLNVAGRHHAPLCGLPHELRQISGNNVLEELDVTVQVDTDEPCRTESDDWSDLDALLTVQGAFPMLRLVIVELVWHSRRRNKEQTKELLHKLTQDRFPRLLKSSTIQFEFYEEQKRV</sequence>
<name>A0A0D2M8S1_HYPSF</name>
<evidence type="ECO:0000313" key="2">
    <source>
        <dbReference type="Proteomes" id="UP000054270"/>
    </source>
</evidence>